<dbReference type="NCBIfam" id="TIGR00249">
    <property type="entry name" value="sixA"/>
    <property type="match status" value="1"/>
</dbReference>
<organism evidence="1 2">
    <name type="scientific">Trichlorobacter ammonificans</name>
    <dbReference type="NCBI Taxonomy" id="2916410"/>
    <lineage>
        <taxon>Bacteria</taxon>
        <taxon>Pseudomonadati</taxon>
        <taxon>Thermodesulfobacteriota</taxon>
        <taxon>Desulfuromonadia</taxon>
        <taxon>Geobacterales</taxon>
        <taxon>Geobacteraceae</taxon>
        <taxon>Trichlorobacter</taxon>
    </lineage>
</organism>
<protein>
    <submittedName>
        <fullName evidence="1">Phosphohistidine phosphatase, SixA</fullName>
    </submittedName>
</protein>
<dbReference type="CDD" id="cd07067">
    <property type="entry name" value="HP_PGM_like"/>
    <property type="match status" value="1"/>
</dbReference>
<dbReference type="SUPFAM" id="SSF53254">
    <property type="entry name" value="Phosphoglycerate mutase-like"/>
    <property type="match status" value="1"/>
</dbReference>
<evidence type="ECO:0000313" key="2">
    <source>
        <dbReference type="Proteomes" id="UP001295463"/>
    </source>
</evidence>
<dbReference type="InterPro" id="IPR029033">
    <property type="entry name" value="His_PPase_superfam"/>
</dbReference>
<keyword evidence="2" id="KW-1185">Reference proteome</keyword>
<proteinExistence type="predicted"/>
<evidence type="ECO:0000313" key="1">
    <source>
        <dbReference type="EMBL" id="CAH2032283.1"/>
    </source>
</evidence>
<name>A0ABN8HHM8_9BACT</name>
<gene>
    <name evidence="1" type="ORF">GEAMG1_2447</name>
</gene>
<sequence length="173" mass="18544">MTLYLVRHGEAVERTDGIDDEVRWLTAKGRKGMTKAAGRLRKRRVRPDLLISSPLTRAVQTAELLAADVARRGDLRADAALSPGGNVEQVLALIRGQNRIDALMLVGHEPLLSRVAAELLGRPRVNALAKGSCLALELSAKSGKPARVLWYAVPGSKFSPTAKKLLDPAPAAA</sequence>
<dbReference type="EMBL" id="OW150024">
    <property type="protein sequence ID" value="CAH2032283.1"/>
    <property type="molecule type" value="Genomic_DNA"/>
</dbReference>
<dbReference type="Proteomes" id="UP001295463">
    <property type="component" value="Chromosome"/>
</dbReference>
<dbReference type="Pfam" id="PF00300">
    <property type="entry name" value="His_Phos_1"/>
    <property type="match status" value="1"/>
</dbReference>
<reference evidence="1 2" key="1">
    <citation type="submission" date="2022-03" db="EMBL/GenBank/DDBJ databases">
        <authorList>
            <person name="Koch H."/>
        </authorList>
    </citation>
    <scope>NUCLEOTIDE SEQUENCE [LARGE SCALE GENOMIC DNA]</scope>
    <source>
        <strain evidence="1 2">G1</strain>
    </source>
</reference>
<dbReference type="SMART" id="SM00855">
    <property type="entry name" value="PGAM"/>
    <property type="match status" value="1"/>
</dbReference>
<dbReference type="InterPro" id="IPR013078">
    <property type="entry name" value="His_Pase_superF_clade-1"/>
</dbReference>
<dbReference type="RefSeq" id="WP_305733046.1">
    <property type="nucleotide sequence ID" value="NZ_OW150024.1"/>
</dbReference>
<dbReference type="Gene3D" id="3.40.50.1240">
    <property type="entry name" value="Phosphoglycerate mutase-like"/>
    <property type="match status" value="1"/>
</dbReference>
<accession>A0ABN8HHM8</accession>
<dbReference type="InterPro" id="IPR004449">
    <property type="entry name" value="SixA"/>
</dbReference>